<feature type="transmembrane region" description="Helical" evidence="19">
    <location>
        <begin position="75"/>
        <end position="97"/>
    </location>
</feature>
<dbReference type="RefSeq" id="WP_307468253.1">
    <property type="nucleotide sequence ID" value="NZ_JAURUR010000015.1"/>
</dbReference>
<dbReference type="GO" id="GO:0051073">
    <property type="term" value="F:adenosylcobinamide-GDP ribazoletransferase activity"/>
    <property type="evidence" value="ECO:0007669"/>
    <property type="project" value="UniProtKB-EC"/>
</dbReference>
<dbReference type="HAMAP" id="MF_00719">
    <property type="entry name" value="CobS"/>
    <property type="match status" value="1"/>
</dbReference>
<feature type="transmembrane region" description="Helical" evidence="19">
    <location>
        <begin position="230"/>
        <end position="249"/>
    </location>
</feature>
<reference evidence="20 21" key="1">
    <citation type="submission" date="2023-07" db="EMBL/GenBank/DDBJ databases">
        <title>Genomic Encyclopedia of Type Strains, Phase IV (KMG-IV): sequencing the most valuable type-strain genomes for metagenomic binning, comparative biology and taxonomic classification.</title>
        <authorList>
            <person name="Goeker M."/>
        </authorList>
    </citation>
    <scope>NUCLEOTIDE SEQUENCE [LARGE SCALE GENOMIC DNA]</scope>
    <source>
        <strain evidence="20 21">NIO-1023</strain>
    </source>
</reference>
<evidence type="ECO:0000256" key="3">
    <source>
        <dbReference type="ARBA" id="ARBA00004663"/>
    </source>
</evidence>
<dbReference type="Pfam" id="PF02654">
    <property type="entry name" value="CobS"/>
    <property type="match status" value="1"/>
</dbReference>
<evidence type="ECO:0000313" key="20">
    <source>
        <dbReference type="EMBL" id="MDP9765799.1"/>
    </source>
</evidence>
<evidence type="ECO:0000256" key="12">
    <source>
        <dbReference type="ARBA" id="ARBA00022989"/>
    </source>
</evidence>
<comment type="catalytic activity">
    <reaction evidence="18 19">
        <text>alpha-ribazole 5'-phosphate + adenosylcob(III)inamide-GDP = adenosylcob(III)alamin 5'-phosphate + GMP + H(+)</text>
        <dbReference type="Rhea" id="RHEA:23560"/>
        <dbReference type="ChEBI" id="CHEBI:15378"/>
        <dbReference type="ChEBI" id="CHEBI:57918"/>
        <dbReference type="ChEBI" id="CHEBI:58115"/>
        <dbReference type="ChEBI" id="CHEBI:60487"/>
        <dbReference type="ChEBI" id="CHEBI:60493"/>
        <dbReference type="EC" id="2.7.8.26"/>
    </reaction>
</comment>
<keyword evidence="10 19" id="KW-0812">Transmembrane</keyword>
<feature type="transmembrane region" description="Helical" evidence="19">
    <location>
        <begin position="118"/>
        <end position="140"/>
    </location>
</feature>
<evidence type="ECO:0000256" key="9">
    <source>
        <dbReference type="ARBA" id="ARBA00022679"/>
    </source>
</evidence>
<comment type="caution">
    <text evidence="20">The sequence shown here is derived from an EMBL/GenBank/DDBJ whole genome shotgun (WGS) entry which is preliminary data.</text>
</comment>
<evidence type="ECO:0000256" key="4">
    <source>
        <dbReference type="ARBA" id="ARBA00010561"/>
    </source>
</evidence>
<protein>
    <recommendedName>
        <fullName evidence="6 19">Adenosylcobinamide-GDP ribazoletransferase</fullName>
        <ecNumber evidence="5 19">2.7.8.26</ecNumber>
    </recommendedName>
    <alternativeName>
        <fullName evidence="16 19">Cobalamin synthase</fullName>
    </alternativeName>
    <alternativeName>
        <fullName evidence="15 19">Cobalamin-5'-phosphate synthase</fullName>
    </alternativeName>
</protein>
<comment type="catalytic activity">
    <reaction evidence="17 19">
        <text>alpha-ribazole + adenosylcob(III)inamide-GDP = adenosylcob(III)alamin + GMP + H(+)</text>
        <dbReference type="Rhea" id="RHEA:16049"/>
        <dbReference type="ChEBI" id="CHEBI:10329"/>
        <dbReference type="ChEBI" id="CHEBI:15378"/>
        <dbReference type="ChEBI" id="CHEBI:18408"/>
        <dbReference type="ChEBI" id="CHEBI:58115"/>
        <dbReference type="ChEBI" id="CHEBI:60487"/>
        <dbReference type="EC" id="2.7.8.26"/>
    </reaction>
</comment>
<evidence type="ECO:0000313" key="21">
    <source>
        <dbReference type="Proteomes" id="UP001232163"/>
    </source>
</evidence>
<comment type="pathway">
    <text evidence="3 19">Cofactor biosynthesis; adenosylcobalamin biosynthesis; adenosylcobalamin from cob(II)yrinate a,c-diamide: step 7/7.</text>
</comment>
<keyword evidence="9 19" id="KW-0808">Transferase</keyword>
<evidence type="ECO:0000256" key="2">
    <source>
        <dbReference type="ARBA" id="ARBA00004651"/>
    </source>
</evidence>
<proteinExistence type="inferred from homology"/>
<dbReference type="EMBL" id="JAURUR010000015">
    <property type="protein sequence ID" value="MDP9765799.1"/>
    <property type="molecule type" value="Genomic_DNA"/>
</dbReference>
<keyword evidence="12 19" id="KW-1133">Transmembrane helix</keyword>
<dbReference type="PANTHER" id="PTHR34148:SF1">
    <property type="entry name" value="ADENOSYLCOBINAMIDE-GDP RIBAZOLETRANSFERASE"/>
    <property type="match status" value="1"/>
</dbReference>
<evidence type="ECO:0000256" key="15">
    <source>
        <dbReference type="ARBA" id="ARBA00032605"/>
    </source>
</evidence>
<dbReference type="InterPro" id="IPR003805">
    <property type="entry name" value="CobS"/>
</dbReference>
<dbReference type="EC" id="2.7.8.26" evidence="5 19"/>
<feature type="transmembrane region" description="Helical" evidence="19">
    <location>
        <begin position="16"/>
        <end position="36"/>
    </location>
</feature>
<keyword evidence="13 19" id="KW-0472">Membrane</keyword>
<keyword evidence="7 19" id="KW-1003">Cell membrane</keyword>
<comment type="subcellular location">
    <subcellularLocation>
        <location evidence="2 19">Cell membrane</location>
        <topology evidence="2 19">Multi-pass membrane protein</topology>
    </subcellularLocation>
</comment>
<evidence type="ECO:0000256" key="1">
    <source>
        <dbReference type="ARBA" id="ARBA00001946"/>
    </source>
</evidence>
<dbReference type="Proteomes" id="UP001232163">
    <property type="component" value="Unassembled WGS sequence"/>
</dbReference>
<evidence type="ECO:0000256" key="7">
    <source>
        <dbReference type="ARBA" id="ARBA00022475"/>
    </source>
</evidence>
<keyword evidence="8 19" id="KW-0169">Cobalamin biosynthesis</keyword>
<keyword evidence="11 19" id="KW-0460">Magnesium</keyword>
<evidence type="ECO:0000256" key="14">
    <source>
        <dbReference type="ARBA" id="ARBA00025228"/>
    </source>
</evidence>
<evidence type="ECO:0000256" key="5">
    <source>
        <dbReference type="ARBA" id="ARBA00013200"/>
    </source>
</evidence>
<evidence type="ECO:0000256" key="13">
    <source>
        <dbReference type="ARBA" id="ARBA00023136"/>
    </source>
</evidence>
<evidence type="ECO:0000256" key="6">
    <source>
        <dbReference type="ARBA" id="ARBA00015850"/>
    </source>
</evidence>
<evidence type="ECO:0000256" key="19">
    <source>
        <dbReference type="HAMAP-Rule" id="MF_00719"/>
    </source>
</evidence>
<accession>A0ABT9MGR7</accession>
<organism evidence="20 21">
    <name type="scientific">Deinococcus enclensis</name>
    <dbReference type="NCBI Taxonomy" id="1049582"/>
    <lineage>
        <taxon>Bacteria</taxon>
        <taxon>Thermotogati</taxon>
        <taxon>Deinococcota</taxon>
        <taxon>Deinococci</taxon>
        <taxon>Deinococcales</taxon>
        <taxon>Deinococcaceae</taxon>
        <taxon>Deinococcus</taxon>
    </lineage>
</organism>
<name>A0ABT9MGR7_9DEIO</name>
<evidence type="ECO:0000256" key="10">
    <source>
        <dbReference type="ARBA" id="ARBA00022692"/>
    </source>
</evidence>
<evidence type="ECO:0000256" key="11">
    <source>
        <dbReference type="ARBA" id="ARBA00022842"/>
    </source>
</evidence>
<comment type="function">
    <text evidence="14 19">Joins adenosylcobinamide-GDP and alpha-ribazole to generate adenosylcobalamin (Ado-cobalamin). Also synthesizes adenosylcobalamin 5'-phosphate from adenosylcobinamide-GDP and alpha-ribazole 5'-phosphate.</text>
</comment>
<feature type="transmembrane region" description="Helical" evidence="19">
    <location>
        <begin position="48"/>
        <end position="69"/>
    </location>
</feature>
<comment type="similarity">
    <text evidence="4 19">Belongs to the CobS family.</text>
</comment>
<keyword evidence="21" id="KW-1185">Reference proteome</keyword>
<comment type="cofactor">
    <cofactor evidence="1 19">
        <name>Mg(2+)</name>
        <dbReference type="ChEBI" id="CHEBI:18420"/>
    </cofactor>
</comment>
<dbReference type="PANTHER" id="PTHR34148">
    <property type="entry name" value="ADENOSYLCOBINAMIDE-GDP RIBAZOLETRANSFERASE"/>
    <property type="match status" value="1"/>
</dbReference>
<evidence type="ECO:0000256" key="8">
    <source>
        <dbReference type="ARBA" id="ARBA00022573"/>
    </source>
</evidence>
<feature type="transmembrane region" description="Helical" evidence="19">
    <location>
        <begin position="188"/>
        <end position="218"/>
    </location>
</feature>
<evidence type="ECO:0000256" key="16">
    <source>
        <dbReference type="ARBA" id="ARBA00032853"/>
    </source>
</evidence>
<feature type="transmembrane region" description="Helical" evidence="19">
    <location>
        <begin position="146"/>
        <end position="167"/>
    </location>
</feature>
<evidence type="ECO:0000256" key="17">
    <source>
        <dbReference type="ARBA" id="ARBA00048623"/>
    </source>
</evidence>
<gene>
    <name evidence="19" type="primary">cobS</name>
    <name evidence="20" type="ORF">QO006_003254</name>
</gene>
<evidence type="ECO:0000256" key="18">
    <source>
        <dbReference type="ARBA" id="ARBA00049504"/>
    </source>
</evidence>
<sequence>MTPPDPPAARSPLARHAFALNLAVTFLSAVPLPFLGRAHGEDFRRASGYFPLVGYLVGGAVALVLLLPLPLPAGVGAALAVWAWLWVTGLLHFDGLVDSADALLAMRAPERRLEILHDVHVGAFGLAAGGVYLLLLWSLLSAPIPAFAPVVAAVLGRAVMLLPMNLYPVAGNSVIGGQSRGGRPWVPLLLTLPVLLLPGGLLAAGLALLGGLLVARFAAGRLGGVLNGDTYGLVVVGAELLVLLSYAWGQA</sequence>